<accession>A0A3G8GC66</accession>
<keyword evidence="2 3" id="KW-0808">Transferase</keyword>
<reference evidence="3" key="1">
    <citation type="journal article" date="2019" name="Int. J. Mol. Sci.">
        <title>Analysis of Centranthera grandiflora Benth Transcriptome Explores Genes of Catalpol, Acteoside and Azafrin Biosynthesis.</title>
        <authorList>
            <person name="Zhang X."/>
            <person name="Li C."/>
            <person name="Wang L."/>
            <person name="Fei Y."/>
            <person name="Qin W."/>
        </authorList>
    </citation>
    <scope>NUCLEOTIDE SEQUENCE</scope>
</reference>
<comment type="similarity">
    <text evidence="1">Belongs to the UDP-glycosyltransferase family.</text>
</comment>
<dbReference type="AlphaFoldDB" id="A0A3G8GC66"/>
<dbReference type="Pfam" id="PF00201">
    <property type="entry name" value="UDPGT"/>
    <property type="match status" value="1"/>
</dbReference>
<name>A0A3G8GC66_9LAMI</name>
<dbReference type="PANTHER" id="PTHR11926">
    <property type="entry name" value="GLUCOSYL/GLUCURONOSYL TRANSFERASES"/>
    <property type="match status" value="1"/>
</dbReference>
<evidence type="ECO:0000313" key="3">
    <source>
        <dbReference type="EMBL" id="AZG04489.1"/>
    </source>
</evidence>
<sequence length="462" mass="51275">MFPIPLQGPVNSMLNLAELLCLSGLRVTFLVTDHIHARLQRHSSVGSRFRSYPDFQIRAIQDGLPDDHPRGESFLELFESMGTKTRPLLKEMLSDLQVSCVVVDGILGFACDVADELGVPFFCMRTISAACLWIFFCLPELIESGELPFQGDDMGTLIESVPGMETYLRRRDLPSFCRSPDTSDPHIDLYKNERQVNSRARGLILNTFQDLEAPILNRIRSACPNVYTVGPLHAHVKSRLVEAGKTPPATTFSSSLWEEDRSCMRWLDSQPPGSVLYLSFGSLAVVNQDQMAELWHGLVNSGQRFLWVIRPDAISSEIPAKLLDGSRERGYVVGWSPQEEVLAHPAVGGFWTHGGWNSTLEGVWEGVPMMCSPCFLDQQVNSRLVGEVWGLGMVVEDGFDRGSIEGAVVRLMVGKWEELRVRAAEVAMSARRCVSEGGSSFRDLDRLVQDIESSGSCGGAHR</sequence>
<protein>
    <submittedName>
        <fullName evidence="3">7-deoxyloganetic acid glucosyl transferase 3</fullName>
    </submittedName>
</protein>
<dbReference type="Gene3D" id="3.40.50.2000">
    <property type="entry name" value="Glycogen Phosphorylase B"/>
    <property type="match status" value="2"/>
</dbReference>
<dbReference type="CDD" id="cd03784">
    <property type="entry name" value="GT1_Gtf-like"/>
    <property type="match status" value="1"/>
</dbReference>
<dbReference type="PANTHER" id="PTHR11926:SF1392">
    <property type="entry name" value="GLYCOSYLTRANSFERASE"/>
    <property type="match status" value="1"/>
</dbReference>
<dbReference type="InterPro" id="IPR002213">
    <property type="entry name" value="UDP_glucos_trans"/>
</dbReference>
<organism evidence="3">
    <name type="scientific">Centranthera grandiflora</name>
    <dbReference type="NCBI Taxonomy" id="2491184"/>
    <lineage>
        <taxon>Eukaryota</taxon>
        <taxon>Viridiplantae</taxon>
        <taxon>Streptophyta</taxon>
        <taxon>Embryophyta</taxon>
        <taxon>Tracheophyta</taxon>
        <taxon>Spermatophyta</taxon>
        <taxon>Magnoliopsida</taxon>
        <taxon>eudicotyledons</taxon>
        <taxon>Gunneridae</taxon>
        <taxon>Pentapetalae</taxon>
        <taxon>asterids</taxon>
        <taxon>lamiids</taxon>
        <taxon>Lamiales</taxon>
        <taxon>Orobanchaceae</taxon>
        <taxon>Buchnereae</taxon>
        <taxon>Centranthera</taxon>
    </lineage>
</organism>
<dbReference type="GO" id="GO:0080043">
    <property type="term" value="F:quercetin 3-O-glucosyltransferase activity"/>
    <property type="evidence" value="ECO:0007669"/>
    <property type="project" value="TreeGrafter"/>
</dbReference>
<dbReference type="FunFam" id="3.40.50.2000:FF:000040">
    <property type="entry name" value="UDP-glycosyltransferase 76C1"/>
    <property type="match status" value="1"/>
</dbReference>
<evidence type="ECO:0000256" key="1">
    <source>
        <dbReference type="ARBA" id="ARBA00009995"/>
    </source>
</evidence>
<dbReference type="GO" id="GO:0080044">
    <property type="term" value="F:quercetin 7-O-glucosyltransferase activity"/>
    <property type="evidence" value="ECO:0007669"/>
    <property type="project" value="TreeGrafter"/>
</dbReference>
<dbReference type="EMBL" id="MK054254">
    <property type="protein sequence ID" value="AZG04489.1"/>
    <property type="molecule type" value="mRNA"/>
</dbReference>
<gene>
    <name evidence="3" type="primary">7DLGT3</name>
</gene>
<dbReference type="SUPFAM" id="SSF53756">
    <property type="entry name" value="UDP-Glycosyltransferase/glycogen phosphorylase"/>
    <property type="match status" value="1"/>
</dbReference>
<proteinExistence type="evidence at transcript level"/>
<evidence type="ECO:0000256" key="2">
    <source>
        <dbReference type="ARBA" id="ARBA00022679"/>
    </source>
</evidence>